<keyword evidence="1" id="KW-0472">Membrane</keyword>
<keyword evidence="1" id="KW-1133">Transmembrane helix</keyword>
<evidence type="ECO:0000313" key="2">
    <source>
        <dbReference type="EMBL" id="KAK7064826.1"/>
    </source>
</evidence>
<evidence type="ECO:0008006" key="4">
    <source>
        <dbReference type="Google" id="ProtNLM"/>
    </source>
</evidence>
<evidence type="ECO:0000256" key="1">
    <source>
        <dbReference type="SAM" id="Phobius"/>
    </source>
</evidence>
<dbReference type="AlphaFoldDB" id="A0AAW0EHX0"/>
<reference evidence="2 3" key="1">
    <citation type="journal article" date="2024" name="J Genomics">
        <title>Draft genome sequencing and assembly of Favolaschia claudopus CIRM-BRFM 2984 isolated from oak limbs.</title>
        <authorList>
            <person name="Navarro D."/>
            <person name="Drula E."/>
            <person name="Chaduli D."/>
            <person name="Cazenave R."/>
            <person name="Ahrendt S."/>
            <person name="Wang J."/>
            <person name="Lipzen A."/>
            <person name="Daum C."/>
            <person name="Barry K."/>
            <person name="Grigoriev I.V."/>
            <person name="Favel A."/>
            <person name="Rosso M.N."/>
            <person name="Martin F."/>
        </authorList>
    </citation>
    <scope>NUCLEOTIDE SEQUENCE [LARGE SCALE GENOMIC DNA]</scope>
    <source>
        <strain evidence="2 3">CIRM-BRFM 2984</strain>
    </source>
</reference>
<evidence type="ECO:0000313" key="3">
    <source>
        <dbReference type="Proteomes" id="UP001362999"/>
    </source>
</evidence>
<proteinExistence type="predicted"/>
<protein>
    <recommendedName>
        <fullName evidence="4">Secreted protein</fullName>
    </recommendedName>
</protein>
<organism evidence="2 3">
    <name type="scientific">Favolaschia claudopus</name>
    <dbReference type="NCBI Taxonomy" id="2862362"/>
    <lineage>
        <taxon>Eukaryota</taxon>
        <taxon>Fungi</taxon>
        <taxon>Dikarya</taxon>
        <taxon>Basidiomycota</taxon>
        <taxon>Agaricomycotina</taxon>
        <taxon>Agaricomycetes</taxon>
        <taxon>Agaricomycetidae</taxon>
        <taxon>Agaricales</taxon>
        <taxon>Marasmiineae</taxon>
        <taxon>Mycenaceae</taxon>
        <taxon>Favolaschia</taxon>
    </lineage>
</organism>
<dbReference type="Proteomes" id="UP001362999">
    <property type="component" value="Unassembled WGS sequence"/>
</dbReference>
<keyword evidence="1" id="KW-0812">Transmembrane</keyword>
<sequence>MSASAACLYNSNICILLIANLVFCYHLYSLYWCSLEFVSSGVCEVALHELTGSSEYLGSQSRLPYEGSSEPRSCTRPCTFVLKWRYRTALRGSFPYLCTQLSQDAMRVHVSQKTQDTSPHRVRGRDSAYVVPIVMTVPRKTGKLFL</sequence>
<accession>A0AAW0EHX0</accession>
<comment type="caution">
    <text evidence="2">The sequence shown here is derived from an EMBL/GenBank/DDBJ whole genome shotgun (WGS) entry which is preliminary data.</text>
</comment>
<name>A0AAW0EHX0_9AGAR</name>
<dbReference type="EMBL" id="JAWWNJ010000001">
    <property type="protein sequence ID" value="KAK7064826.1"/>
    <property type="molecule type" value="Genomic_DNA"/>
</dbReference>
<gene>
    <name evidence="2" type="ORF">R3P38DRAFT_59170</name>
</gene>
<keyword evidence="3" id="KW-1185">Reference proteome</keyword>
<feature type="transmembrane region" description="Helical" evidence="1">
    <location>
        <begin position="7"/>
        <end position="28"/>
    </location>
</feature>